<dbReference type="Proteomes" id="UP000017048">
    <property type="component" value="Unassembled WGS sequence"/>
</dbReference>
<evidence type="ECO:0000259" key="2">
    <source>
        <dbReference type="Pfam" id="PF00857"/>
    </source>
</evidence>
<reference evidence="3 4" key="1">
    <citation type="journal article" date="2014" name="BMC Genomics">
        <title>Genome based analysis of type-I polyketide synthase and nonribosomal peptide synthetase gene clusters in seven strains of five representative Nocardia species.</title>
        <authorList>
            <person name="Komaki H."/>
            <person name="Ichikawa N."/>
            <person name="Hosoyama A."/>
            <person name="Takahashi-Nakaguchi A."/>
            <person name="Matsuzawa T."/>
            <person name="Suzuki K."/>
            <person name="Fujita N."/>
            <person name="Gonoi T."/>
        </authorList>
    </citation>
    <scope>NUCLEOTIDE SEQUENCE [LARGE SCALE GENOMIC DNA]</scope>
    <source>
        <strain evidence="3 4">NBRC 15531</strain>
    </source>
</reference>
<evidence type="ECO:0000313" key="3">
    <source>
        <dbReference type="EMBL" id="GAD82633.1"/>
    </source>
</evidence>
<dbReference type="EMBL" id="BAFO02000011">
    <property type="protein sequence ID" value="GAD82633.1"/>
    <property type="molecule type" value="Genomic_DNA"/>
</dbReference>
<dbReference type="eggNOG" id="COG1335">
    <property type="taxonomic scope" value="Bacteria"/>
</dbReference>
<dbReference type="Pfam" id="PF00857">
    <property type="entry name" value="Isochorismatase"/>
    <property type="match status" value="1"/>
</dbReference>
<dbReference type="Gene3D" id="3.40.50.850">
    <property type="entry name" value="Isochorismatase-like"/>
    <property type="match status" value="1"/>
</dbReference>
<dbReference type="CDD" id="cd00431">
    <property type="entry name" value="cysteine_hydrolases"/>
    <property type="match status" value="1"/>
</dbReference>
<feature type="domain" description="Isochorismatase-like" evidence="2">
    <location>
        <begin position="34"/>
        <end position="214"/>
    </location>
</feature>
<dbReference type="STRING" id="1824.SAMN05444423_103470"/>
<dbReference type="PANTHER" id="PTHR43540">
    <property type="entry name" value="PEROXYUREIDOACRYLATE/UREIDOACRYLATE AMIDOHYDROLASE-RELATED"/>
    <property type="match status" value="1"/>
</dbReference>
<name>U5E869_NOCAS</name>
<accession>U5E869</accession>
<evidence type="ECO:0000256" key="1">
    <source>
        <dbReference type="ARBA" id="ARBA00022801"/>
    </source>
</evidence>
<gene>
    <name evidence="3" type="ORF">NCAST_11_01310</name>
</gene>
<organism evidence="3 4">
    <name type="scientific">Nocardia asteroides NBRC 15531</name>
    <dbReference type="NCBI Taxonomy" id="1110697"/>
    <lineage>
        <taxon>Bacteria</taxon>
        <taxon>Bacillati</taxon>
        <taxon>Actinomycetota</taxon>
        <taxon>Actinomycetes</taxon>
        <taxon>Mycobacteriales</taxon>
        <taxon>Nocardiaceae</taxon>
        <taxon>Nocardia</taxon>
    </lineage>
</organism>
<dbReference type="InterPro" id="IPR036380">
    <property type="entry name" value="Isochorismatase-like_sf"/>
</dbReference>
<sequence>MPVAPTPTLASVRQGNGLDIPDTLDDLCAPDRMALIVYDMQVGVLGQLPDGQEVVDRVVRVVEAARGAGYPIIFLRHFFPPRRLSGVYALRLLMSWQQAESVDEVQFILQRDTPAFDLVPELVPREDELVLDKMTMSAFEGTPLAALLRDMKIGAYAIAGVALEIGIVPTVAHSTDLGFVPVVIGDACGGRDKEAMARAYDEFAFQGNALVTDVATITGLMSKG</sequence>
<dbReference type="SUPFAM" id="SSF52499">
    <property type="entry name" value="Isochorismatase-like hydrolases"/>
    <property type="match status" value="1"/>
</dbReference>
<proteinExistence type="predicted"/>
<dbReference type="InterPro" id="IPR050272">
    <property type="entry name" value="Isochorismatase-like_hydrls"/>
</dbReference>
<protein>
    <submittedName>
        <fullName evidence="3">Isochorismatase family protein</fullName>
    </submittedName>
</protein>
<keyword evidence="1" id="KW-0378">Hydrolase</keyword>
<dbReference type="InterPro" id="IPR000868">
    <property type="entry name" value="Isochorismatase-like_dom"/>
</dbReference>
<keyword evidence="4" id="KW-1185">Reference proteome</keyword>
<dbReference type="GO" id="GO:0016787">
    <property type="term" value="F:hydrolase activity"/>
    <property type="evidence" value="ECO:0007669"/>
    <property type="project" value="UniProtKB-KW"/>
</dbReference>
<evidence type="ECO:0000313" key="4">
    <source>
        <dbReference type="Proteomes" id="UP000017048"/>
    </source>
</evidence>
<dbReference type="AlphaFoldDB" id="U5E869"/>
<comment type="caution">
    <text evidence="3">The sequence shown here is derived from an EMBL/GenBank/DDBJ whole genome shotgun (WGS) entry which is preliminary data.</text>
</comment>